<keyword evidence="3" id="KW-1185">Reference proteome</keyword>
<evidence type="ECO:0000259" key="1">
    <source>
        <dbReference type="Pfam" id="PF20251"/>
    </source>
</evidence>
<dbReference type="EMBL" id="QTTN01000038">
    <property type="protein sequence ID" value="REE68078.1"/>
    <property type="molecule type" value="Genomic_DNA"/>
</dbReference>
<dbReference type="AlphaFoldDB" id="A0A3D9R1F9"/>
<reference evidence="2 3" key="1">
    <citation type="submission" date="2018-08" db="EMBL/GenBank/DDBJ databases">
        <title>Genomic Encyclopedia of Type Strains, Phase III (KMG-III): the genomes of soil and plant-associated and newly described type strains.</title>
        <authorList>
            <person name="Whitman W."/>
        </authorList>
    </citation>
    <scope>NUCLEOTIDE SEQUENCE [LARGE SCALE GENOMIC DNA]</scope>
    <source>
        <strain evidence="2 3">CGMCC 1.10966</strain>
    </source>
</reference>
<protein>
    <recommendedName>
        <fullName evidence="1">Bacterial Ig-like domain-containing protein</fullName>
    </recommendedName>
</protein>
<name>A0A3D9R1F9_9BACL</name>
<dbReference type="Proteomes" id="UP000256304">
    <property type="component" value="Unassembled WGS sequence"/>
</dbReference>
<evidence type="ECO:0000313" key="3">
    <source>
        <dbReference type="Proteomes" id="UP000256304"/>
    </source>
</evidence>
<dbReference type="OrthoDB" id="2562240at2"/>
<proteinExistence type="predicted"/>
<dbReference type="RefSeq" id="WP_116191635.1">
    <property type="nucleotide sequence ID" value="NZ_QTTN01000038.1"/>
</dbReference>
<dbReference type="InterPro" id="IPR046878">
    <property type="entry name" value="Big_14"/>
</dbReference>
<accession>A0A3D9R1F9</accession>
<comment type="caution">
    <text evidence="2">The sequence shown here is derived from an EMBL/GenBank/DDBJ whole genome shotgun (WGS) entry which is preliminary data.</text>
</comment>
<organism evidence="2 3">
    <name type="scientific">Paenibacillus taihuensis</name>
    <dbReference type="NCBI Taxonomy" id="1156355"/>
    <lineage>
        <taxon>Bacteria</taxon>
        <taxon>Bacillati</taxon>
        <taxon>Bacillota</taxon>
        <taxon>Bacilli</taxon>
        <taxon>Bacillales</taxon>
        <taxon>Paenibacillaceae</taxon>
        <taxon>Paenibacillus</taxon>
    </lineage>
</organism>
<gene>
    <name evidence="2" type="ORF">A8990_1387</name>
</gene>
<evidence type="ECO:0000313" key="2">
    <source>
        <dbReference type="EMBL" id="REE68078.1"/>
    </source>
</evidence>
<sequence length="258" mass="28940">MFHEQKIPVWCCDSSVCIGCRGIRDFRLQISFEVHEKTGFPQFSGKLLVKYGFYSHQDGSKELPAADLVLGINRLPEGIKTQIRLTELEPYPSLKPMQEISNETFDNPHGMRVNFPERRNAMYALRVDLLNAAGETVDGKVTVYAFAADEINARMEADRKTYKPSDSLNLKLTNWGPTSLSYGSAFGVQKWDSGEWKRLNGGQTFTMEIRGLNLGGENVEKIPLQWLSLDAGHYRIVRTFGGGAKSIMLAAPFEVSPK</sequence>
<dbReference type="Pfam" id="PF20251">
    <property type="entry name" value="Big_14"/>
    <property type="match status" value="1"/>
</dbReference>
<feature type="domain" description="Bacterial Ig-like" evidence="1">
    <location>
        <begin position="150"/>
        <end position="253"/>
    </location>
</feature>